<feature type="compositionally biased region" description="Pro residues" evidence="1">
    <location>
        <begin position="54"/>
        <end position="69"/>
    </location>
</feature>
<reference evidence="2 3" key="1">
    <citation type="journal article" date="2012" name="J. Bacteriol.">
        <title>Genome Sequence of Blastococcus saxobsidens DD2, a Stone-Inhabiting Bacterium.</title>
        <authorList>
            <person name="Chouaia B."/>
            <person name="Crotti E."/>
            <person name="Brusetti L."/>
            <person name="Daffonchio D."/>
            <person name="Essoussi I."/>
            <person name="Nouioui I."/>
            <person name="Sbissi I."/>
            <person name="Ghodhbane-Gtari F."/>
            <person name="Gtari M."/>
            <person name="Vacherie B."/>
            <person name="Barbe V."/>
            <person name="Medigue C."/>
            <person name="Gury J."/>
            <person name="Pujic P."/>
            <person name="Normand P."/>
        </authorList>
    </citation>
    <scope>NUCLEOTIDE SEQUENCE [LARGE SCALE GENOMIC DNA]</scope>
    <source>
        <strain evidence="2 3">DD2</strain>
    </source>
</reference>
<dbReference type="AlphaFoldDB" id="H6RPX5"/>
<evidence type="ECO:0000313" key="2">
    <source>
        <dbReference type="EMBL" id="CCG01544.1"/>
    </source>
</evidence>
<feature type="region of interest" description="Disordered" evidence="1">
    <location>
        <begin position="1"/>
        <end position="180"/>
    </location>
</feature>
<dbReference type="EMBL" id="FO117623">
    <property type="protein sequence ID" value="CCG01544.1"/>
    <property type="molecule type" value="Genomic_DNA"/>
</dbReference>
<proteinExistence type="predicted"/>
<dbReference type="HOGENOM" id="CLU_1493451_0_0_11"/>
<organism evidence="2 3">
    <name type="scientific">Blastococcus saxobsidens (strain DD2)</name>
    <dbReference type="NCBI Taxonomy" id="1146883"/>
    <lineage>
        <taxon>Bacteria</taxon>
        <taxon>Bacillati</taxon>
        <taxon>Actinomycetota</taxon>
        <taxon>Actinomycetes</taxon>
        <taxon>Geodermatophilales</taxon>
        <taxon>Geodermatophilaceae</taxon>
        <taxon>Blastococcus</taxon>
    </lineage>
</organism>
<keyword evidence="3" id="KW-1185">Reference proteome</keyword>
<reference evidence="3" key="2">
    <citation type="submission" date="2012-02" db="EMBL/GenBank/DDBJ databases">
        <title>Complete genome sequence of Blastococcus saxobsidens strain DD2.</title>
        <authorList>
            <person name="Genoscope."/>
        </authorList>
    </citation>
    <scope>NUCLEOTIDE SEQUENCE [LARGE SCALE GENOMIC DNA]</scope>
    <source>
        <strain evidence="3">DD2</strain>
    </source>
</reference>
<feature type="compositionally biased region" description="Pro residues" evidence="1">
    <location>
        <begin position="1"/>
        <end position="11"/>
    </location>
</feature>
<protein>
    <submittedName>
        <fullName evidence="2">Uncharacterized protein</fullName>
    </submittedName>
</protein>
<evidence type="ECO:0000313" key="3">
    <source>
        <dbReference type="Proteomes" id="UP000007517"/>
    </source>
</evidence>
<gene>
    <name evidence="2" type="ordered locus">BLASA_0588</name>
</gene>
<dbReference type="KEGG" id="bsd:BLASA_0588"/>
<evidence type="ECO:0000256" key="1">
    <source>
        <dbReference type="SAM" id="MobiDB-lite"/>
    </source>
</evidence>
<feature type="compositionally biased region" description="Basic and acidic residues" evidence="1">
    <location>
        <begin position="90"/>
        <end position="99"/>
    </location>
</feature>
<sequence>MPPLPSAPEPVSPAFGRHDRAAAHEGDPYLGSGWSRHVPDALPPVPPRTVVAPVVPPSAEPPPADPPRSPLEWPAAPSLLGPPTPPRLEGAPRRRRTDDTLEPPVPGEFVPTTQHPAVAPSWAAPQPADDGRAPGQDTSDRLAQILAENGVSTSSGGRRRRRYREDGESDDVLARVLGRD</sequence>
<feature type="compositionally biased region" description="Basic and acidic residues" evidence="1">
    <location>
        <begin position="16"/>
        <end position="27"/>
    </location>
</feature>
<accession>H6RPX5</accession>
<dbReference type="Proteomes" id="UP000007517">
    <property type="component" value="Chromosome"/>
</dbReference>
<name>H6RPX5_BLASD</name>